<organism evidence="2 3">
    <name type="scientific">Pristionchus entomophagus</name>
    <dbReference type="NCBI Taxonomy" id="358040"/>
    <lineage>
        <taxon>Eukaryota</taxon>
        <taxon>Metazoa</taxon>
        <taxon>Ecdysozoa</taxon>
        <taxon>Nematoda</taxon>
        <taxon>Chromadorea</taxon>
        <taxon>Rhabditida</taxon>
        <taxon>Rhabditina</taxon>
        <taxon>Diplogasteromorpha</taxon>
        <taxon>Diplogasteroidea</taxon>
        <taxon>Neodiplogasteridae</taxon>
        <taxon>Pristionchus</taxon>
    </lineage>
</organism>
<reference evidence="2" key="1">
    <citation type="submission" date="2023-10" db="EMBL/GenBank/DDBJ databases">
        <title>Genome assembly of Pristionchus species.</title>
        <authorList>
            <person name="Yoshida K."/>
            <person name="Sommer R.J."/>
        </authorList>
    </citation>
    <scope>NUCLEOTIDE SEQUENCE</scope>
    <source>
        <strain evidence="2">RS0144</strain>
    </source>
</reference>
<dbReference type="EMBL" id="BTSX01000006">
    <property type="protein sequence ID" value="GMT06404.1"/>
    <property type="molecule type" value="Genomic_DNA"/>
</dbReference>
<name>A0AAV5UJ51_9BILA</name>
<accession>A0AAV5UJ51</accession>
<evidence type="ECO:0000313" key="2">
    <source>
        <dbReference type="EMBL" id="GMT06404.1"/>
    </source>
</evidence>
<evidence type="ECO:0000256" key="1">
    <source>
        <dbReference type="SAM" id="MobiDB-lite"/>
    </source>
</evidence>
<proteinExistence type="predicted"/>
<protein>
    <submittedName>
        <fullName evidence="2">Uncharacterized protein</fullName>
    </submittedName>
</protein>
<gene>
    <name evidence="2" type="ORF">PENTCL1PPCAC_28578</name>
</gene>
<feature type="non-terminal residue" evidence="2">
    <location>
        <position position="1"/>
    </location>
</feature>
<feature type="region of interest" description="Disordered" evidence="1">
    <location>
        <begin position="120"/>
        <end position="174"/>
    </location>
</feature>
<comment type="caution">
    <text evidence="2">The sequence shown here is derived from an EMBL/GenBank/DDBJ whole genome shotgun (WGS) entry which is preliminary data.</text>
</comment>
<dbReference type="AlphaFoldDB" id="A0AAV5UJ51"/>
<sequence>IISISRLDITRKPAGLAAALPRRRPMDRKKTAIINNRQDYRHETSTDGSDELEGLDNDEVVEIIDRMGSSEEEDVEYLLQCLNNRQQWVSRNQWLERYPECQPMVDIYELCRNNEIKKRQLKHDIRSRAENRRDGAISPSSSDEGQGCSDAYDSPNRKQKRRKRRELRREEVTAQSKDITELIPDIIEALNPLPDFPSSSMDLNPRSPPKRVYVEVHPSRRNPPKLIKVDEVAEKHRKIVASFIPGKGKDFYTKGQYDCAFDMITFSALIDKNQPERIFNHRIANVLGSAPNNIDFLVIALLPSCDIANEMVEAIFPDMTLALSRETLAAYAPKTLRQYELIERLQQ</sequence>
<feature type="compositionally biased region" description="Basic residues" evidence="1">
    <location>
        <begin position="157"/>
        <end position="166"/>
    </location>
</feature>
<dbReference type="Proteomes" id="UP001432027">
    <property type="component" value="Unassembled WGS sequence"/>
</dbReference>
<feature type="compositionally biased region" description="Basic and acidic residues" evidence="1">
    <location>
        <begin position="120"/>
        <end position="135"/>
    </location>
</feature>
<keyword evidence="3" id="KW-1185">Reference proteome</keyword>
<evidence type="ECO:0000313" key="3">
    <source>
        <dbReference type="Proteomes" id="UP001432027"/>
    </source>
</evidence>